<keyword evidence="2" id="KW-0732">Signal</keyword>
<organism evidence="3">
    <name type="scientific">Ixodes scapularis</name>
    <name type="common">Black-legged tick</name>
    <name type="synonym">Deer tick</name>
    <dbReference type="NCBI Taxonomy" id="6945"/>
    <lineage>
        <taxon>Eukaryota</taxon>
        <taxon>Metazoa</taxon>
        <taxon>Ecdysozoa</taxon>
        <taxon>Arthropoda</taxon>
        <taxon>Chelicerata</taxon>
        <taxon>Arachnida</taxon>
        <taxon>Acari</taxon>
        <taxon>Parasitiformes</taxon>
        <taxon>Ixodida</taxon>
        <taxon>Ixodoidea</taxon>
        <taxon>Ixodidae</taxon>
        <taxon>Ixodinae</taxon>
        <taxon>Ixodes</taxon>
    </lineage>
</organism>
<sequence length="311" mass="36582">MLALKRLVFCLSVSAAYAEVEFQSWDRAPDNNPDLNRKDLGAMQDAWRTIKFTANHSYYLIYSSGWGTREHYEDVRCLQVHSSDLNYTLKSANYTSKWYNRTSKRMNSSTQYVQAAKQKYYSIENIMHLGQPQREVTSPNGTCYNLNFNFLCESGGCRIHHQECWQKRWTKYSEKYVLFSTPLCYVVRSLQDDEGYESCEFWLSEDWLKKNVTIPQVVTILEKEDSDEIEKSEEREESYERKESVQCEEEPRTANKTTFLYDLLFKELPSSCRYAFLLNCGYPKYRIYDKKDCDKINETENAASRDASGSN</sequence>
<proteinExistence type="evidence at transcript level"/>
<feature type="chain" id="PRO_5004314086" evidence="2">
    <location>
        <begin position="19"/>
        <end position="311"/>
    </location>
</feature>
<evidence type="ECO:0000313" key="3">
    <source>
        <dbReference type="EMBL" id="AAM93640.1"/>
    </source>
</evidence>
<dbReference type="GO" id="GO:0043176">
    <property type="term" value="F:amine binding"/>
    <property type="evidence" value="ECO:0007669"/>
    <property type="project" value="InterPro"/>
</dbReference>
<feature type="signal peptide" evidence="2">
    <location>
        <begin position="1"/>
        <end position="18"/>
    </location>
</feature>
<dbReference type="EMBL" id="AF483718">
    <property type="protein sequence ID" value="AAM93640.1"/>
    <property type="molecule type" value="mRNA"/>
</dbReference>
<evidence type="ECO:0000256" key="1">
    <source>
        <dbReference type="SAM" id="MobiDB-lite"/>
    </source>
</evidence>
<dbReference type="InterPro" id="IPR002970">
    <property type="entry name" value="Tick_his-bd"/>
</dbReference>
<name>Q8MVC2_IXOSC</name>
<dbReference type="InterPro" id="IPR012674">
    <property type="entry name" value="Calycin"/>
</dbReference>
<feature type="region of interest" description="Disordered" evidence="1">
    <location>
        <begin position="225"/>
        <end position="250"/>
    </location>
</feature>
<dbReference type="Pfam" id="PF02098">
    <property type="entry name" value="His_binding"/>
    <property type="match status" value="1"/>
</dbReference>
<dbReference type="VEuPathDB" id="VectorBase:ISCI019393"/>
<feature type="compositionally biased region" description="Basic and acidic residues" evidence="1">
    <location>
        <begin position="232"/>
        <end position="250"/>
    </location>
</feature>
<dbReference type="Gene3D" id="2.40.128.20">
    <property type="match status" value="1"/>
</dbReference>
<reference evidence="3" key="1">
    <citation type="journal article" date="2002" name="J. Exp. Biol.">
        <title>Exploring the sialome of the tick Ixodes scapularis.</title>
        <authorList>
            <person name="Valenzuela J.G."/>
            <person name="Francischetti I.M."/>
            <person name="Pham V.M."/>
            <person name="Garfield M.K."/>
            <person name="Mather T.N."/>
            <person name="Ribeiro J.M."/>
        </authorList>
    </citation>
    <scope>NUCLEOTIDE SEQUENCE</scope>
    <source>
        <strain evidence="3">Rhode Island</strain>
        <tissue evidence="3">Salivary gland</tissue>
    </source>
</reference>
<dbReference type="HOGENOM" id="CLU_102429_0_0_1"/>
<protein>
    <submittedName>
        <fullName evidence="3">Putative secreted histamine binding protein</fullName>
    </submittedName>
</protein>
<dbReference type="VEuPathDB" id="VectorBase:ISCW015548"/>
<evidence type="ECO:0000256" key="2">
    <source>
        <dbReference type="SAM" id="SignalP"/>
    </source>
</evidence>
<dbReference type="SUPFAM" id="SSF50814">
    <property type="entry name" value="Lipocalins"/>
    <property type="match status" value="1"/>
</dbReference>
<dbReference type="AlphaFoldDB" id="Q8MVC2"/>
<dbReference type="VEuPathDB" id="VectorBase:ISCP_021848"/>
<dbReference type="VEuPathDB" id="VectorBase:ISCI019392"/>
<dbReference type="GO" id="GO:0030682">
    <property type="term" value="P:symbiont-mediated perturbation of host defenses"/>
    <property type="evidence" value="ECO:0007669"/>
    <property type="project" value="InterPro"/>
</dbReference>
<accession>Q8MVC2</accession>